<comment type="function">
    <text evidence="3">Required for formate dehydrogenase (FDH) activity. Acts as a sulfur carrier protein that transfers sulfur from IscS to the molybdenum cofactor prior to its insertion into FDH.</text>
</comment>
<evidence type="ECO:0000256" key="2">
    <source>
        <dbReference type="ARBA" id="ARBA00023150"/>
    </source>
</evidence>
<organism evidence="5 6">
    <name type="scientific">Nitrospirillum amazonense</name>
    <dbReference type="NCBI Taxonomy" id="28077"/>
    <lineage>
        <taxon>Bacteria</taxon>
        <taxon>Pseudomonadati</taxon>
        <taxon>Pseudomonadota</taxon>
        <taxon>Alphaproteobacteria</taxon>
        <taxon>Rhodospirillales</taxon>
        <taxon>Azospirillaceae</taxon>
        <taxon>Nitrospirillum</taxon>
    </lineage>
</organism>
<comment type="similarity">
    <text evidence="3">Belongs to the FdhD family.</text>
</comment>
<comment type="subcellular location">
    <subcellularLocation>
        <location evidence="3">Cytoplasm</location>
    </subcellularLocation>
</comment>
<accession>A0A560HAF6</accession>
<evidence type="ECO:0000256" key="4">
    <source>
        <dbReference type="SAM" id="MobiDB-lite"/>
    </source>
</evidence>
<evidence type="ECO:0000256" key="1">
    <source>
        <dbReference type="ARBA" id="ARBA00022490"/>
    </source>
</evidence>
<comment type="caution">
    <text evidence="3">Lacks conserved residue(s) required for the propagation of feature annotation.</text>
</comment>
<keyword evidence="6" id="KW-1185">Reference proteome</keyword>
<dbReference type="InterPro" id="IPR016193">
    <property type="entry name" value="Cytidine_deaminase-like"/>
</dbReference>
<dbReference type="HAMAP" id="MF_00187">
    <property type="entry name" value="FdhD"/>
    <property type="match status" value="1"/>
</dbReference>
<protein>
    <recommendedName>
        <fullName evidence="3">Sulfur carrier protein FdhD</fullName>
    </recommendedName>
</protein>
<dbReference type="RefSeq" id="WP_145731589.1">
    <property type="nucleotide sequence ID" value="NZ_VITR01000005.1"/>
</dbReference>
<dbReference type="PANTHER" id="PTHR30592">
    <property type="entry name" value="FORMATE DEHYDROGENASE"/>
    <property type="match status" value="1"/>
</dbReference>
<dbReference type="InterPro" id="IPR003786">
    <property type="entry name" value="FdhD"/>
</dbReference>
<evidence type="ECO:0000313" key="6">
    <source>
        <dbReference type="Proteomes" id="UP000315751"/>
    </source>
</evidence>
<evidence type="ECO:0000313" key="5">
    <source>
        <dbReference type="EMBL" id="TWB43335.1"/>
    </source>
</evidence>
<sequence>MTDRVTPLPQSPPPDASRPATRVAWRDGIPVEGMRVVAEETAVAISYDSAAYAVLMATPRDLEDFALGFSVTEGIIASRDDIADLELVVVPEGVNVRLWLAKTPGAALERRRRRLAGPMGCGLCGLESLAEATRSLPVVPPGFTVDADQVAAARDDLASHQPLFEETRAVHAAGFWLAEHDGQSGRMVAVREDVGRHNALDKLAGALIRGGVDATAGMVVMSSRVSVELVQKAAAMGVPVLVAVSAPSALAIRTAEAAGITLVAVARRDGFEVFTHPGRIVPARNDDSVQQGKARHVA</sequence>
<evidence type="ECO:0000256" key="3">
    <source>
        <dbReference type="HAMAP-Rule" id="MF_00187"/>
    </source>
</evidence>
<comment type="caution">
    <text evidence="5">The sequence shown here is derived from an EMBL/GenBank/DDBJ whole genome shotgun (WGS) entry which is preliminary data.</text>
</comment>
<dbReference type="Gene3D" id="3.10.20.10">
    <property type="match status" value="1"/>
</dbReference>
<dbReference type="Pfam" id="PF02634">
    <property type="entry name" value="FdhD-NarQ"/>
    <property type="match status" value="1"/>
</dbReference>
<feature type="active site" description="Cysteine persulfide intermediate" evidence="3">
    <location>
        <position position="121"/>
    </location>
</feature>
<dbReference type="NCBIfam" id="TIGR00129">
    <property type="entry name" value="fdhD_narQ"/>
    <property type="match status" value="1"/>
</dbReference>
<dbReference type="GO" id="GO:0097163">
    <property type="term" value="F:sulfur carrier activity"/>
    <property type="evidence" value="ECO:0007669"/>
    <property type="project" value="UniProtKB-UniRule"/>
</dbReference>
<dbReference type="Gene3D" id="3.40.140.10">
    <property type="entry name" value="Cytidine Deaminase, domain 2"/>
    <property type="match status" value="1"/>
</dbReference>
<gene>
    <name evidence="3" type="primary">fdhD</name>
    <name evidence="5" type="ORF">FBZ90_105148</name>
</gene>
<keyword evidence="1 3" id="KW-0963">Cytoplasm</keyword>
<dbReference type="Proteomes" id="UP000315751">
    <property type="component" value="Unassembled WGS sequence"/>
</dbReference>
<reference evidence="5 6" key="1">
    <citation type="submission" date="2019-06" db="EMBL/GenBank/DDBJ databases">
        <title>Genomic Encyclopedia of Type Strains, Phase IV (KMG-V): Genome sequencing to study the core and pangenomes of soil and plant-associated prokaryotes.</title>
        <authorList>
            <person name="Whitman W."/>
        </authorList>
    </citation>
    <scope>NUCLEOTIDE SEQUENCE [LARGE SCALE GENOMIC DNA]</scope>
    <source>
        <strain evidence="5 6">BR 11622</strain>
    </source>
</reference>
<dbReference type="AlphaFoldDB" id="A0A560HAF6"/>
<name>A0A560HAF6_9PROT</name>
<dbReference type="GO" id="GO:0005737">
    <property type="term" value="C:cytoplasm"/>
    <property type="evidence" value="ECO:0007669"/>
    <property type="project" value="UniProtKB-SubCell"/>
</dbReference>
<keyword evidence="2 3" id="KW-0501">Molybdenum cofactor biosynthesis</keyword>
<dbReference type="SUPFAM" id="SSF53927">
    <property type="entry name" value="Cytidine deaminase-like"/>
    <property type="match status" value="1"/>
</dbReference>
<dbReference type="GO" id="GO:0006777">
    <property type="term" value="P:Mo-molybdopterin cofactor biosynthetic process"/>
    <property type="evidence" value="ECO:0007669"/>
    <property type="project" value="UniProtKB-UniRule"/>
</dbReference>
<dbReference type="OrthoDB" id="3197277at2"/>
<dbReference type="GO" id="GO:0016783">
    <property type="term" value="F:sulfurtransferase activity"/>
    <property type="evidence" value="ECO:0007669"/>
    <property type="project" value="InterPro"/>
</dbReference>
<proteinExistence type="inferred from homology"/>
<feature type="region of interest" description="Disordered" evidence="4">
    <location>
        <begin position="1"/>
        <end position="21"/>
    </location>
</feature>
<dbReference type="PIRSF" id="PIRSF015626">
    <property type="entry name" value="FdhD"/>
    <property type="match status" value="1"/>
</dbReference>
<dbReference type="EMBL" id="VITR01000005">
    <property type="protein sequence ID" value="TWB43335.1"/>
    <property type="molecule type" value="Genomic_DNA"/>
</dbReference>
<dbReference type="PANTHER" id="PTHR30592:SF1">
    <property type="entry name" value="SULFUR CARRIER PROTEIN FDHD"/>
    <property type="match status" value="1"/>
</dbReference>